<dbReference type="GO" id="GO:0016787">
    <property type="term" value="F:hydrolase activity"/>
    <property type="evidence" value="ECO:0007669"/>
    <property type="project" value="UniProtKB-KW"/>
</dbReference>
<dbReference type="InterPro" id="IPR006680">
    <property type="entry name" value="Amidohydro-rel"/>
</dbReference>
<organism evidence="3 4">
    <name type="scientific">Urbifossiella limnaea</name>
    <dbReference type="NCBI Taxonomy" id="2528023"/>
    <lineage>
        <taxon>Bacteria</taxon>
        <taxon>Pseudomonadati</taxon>
        <taxon>Planctomycetota</taxon>
        <taxon>Planctomycetia</taxon>
        <taxon>Gemmatales</taxon>
        <taxon>Gemmataceae</taxon>
        <taxon>Urbifossiella</taxon>
    </lineage>
</organism>
<feature type="domain" description="Amidohydrolase-related" evidence="2">
    <location>
        <begin position="2"/>
        <end position="278"/>
    </location>
</feature>
<gene>
    <name evidence="3" type="ORF">ETAA1_23000</name>
</gene>
<evidence type="ECO:0000259" key="2">
    <source>
        <dbReference type="Pfam" id="PF04909"/>
    </source>
</evidence>
<dbReference type="AlphaFoldDB" id="A0A517XS64"/>
<dbReference type="Proteomes" id="UP000319576">
    <property type="component" value="Chromosome"/>
</dbReference>
<keyword evidence="4" id="KW-1185">Reference proteome</keyword>
<dbReference type="PANTHER" id="PTHR21240:SF19">
    <property type="entry name" value="CATALYTIC_ HYDROLASE"/>
    <property type="match status" value="1"/>
</dbReference>
<accession>A0A517XS64</accession>
<evidence type="ECO:0000313" key="3">
    <source>
        <dbReference type="EMBL" id="QDU20348.1"/>
    </source>
</evidence>
<dbReference type="EMBL" id="CP036273">
    <property type="protein sequence ID" value="QDU20348.1"/>
    <property type="molecule type" value="Genomic_DNA"/>
</dbReference>
<dbReference type="PANTHER" id="PTHR21240">
    <property type="entry name" value="2-AMINO-3-CARBOXYLMUCONATE-6-SEMIALDEHYDE DECARBOXYLASE"/>
    <property type="match status" value="1"/>
</dbReference>
<keyword evidence="1" id="KW-0456">Lyase</keyword>
<evidence type="ECO:0000313" key="4">
    <source>
        <dbReference type="Proteomes" id="UP000319576"/>
    </source>
</evidence>
<dbReference type="InterPro" id="IPR032465">
    <property type="entry name" value="ACMSD"/>
</dbReference>
<dbReference type="SUPFAM" id="SSF51556">
    <property type="entry name" value="Metallo-dependent hydrolases"/>
    <property type="match status" value="1"/>
</dbReference>
<dbReference type="GO" id="GO:0016831">
    <property type="term" value="F:carboxy-lyase activity"/>
    <property type="evidence" value="ECO:0007669"/>
    <property type="project" value="InterPro"/>
</dbReference>
<name>A0A517XS64_9BACT</name>
<keyword evidence="3" id="KW-0378">Hydrolase</keyword>
<dbReference type="CDD" id="cd01292">
    <property type="entry name" value="metallo-dependent_hydrolases"/>
    <property type="match status" value="1"/>
</dbReference>
<dbReference type="Pfam" id="PF04909">
    <property type="entry name" value="Amidohydro_2"/>
    <property type="match status" value="1"/>
</dbReference>
<proteinExistence type="predicted"/>
<reference evidence="3 4" key="1">
    <citation type="submission" date="2019-02" db="EMBL/GenBank/DDBJ databases">
        <title>Deep-cultivation of Planctomycetes and their phenomic and genomic characterization uncovers novel biology.</title>
        <authorList>
            <person name="Wiegand S."/>
            <person name="Jogler M."/>
            <person name="Boedeker C."/>
            <person name="Pinto D."/>
            <person name="Vollmers J."/>
            <person name="Rivas-Marin E."/>
            <person name="Kohn T."/>
            <person name="Peeters S.H."/>
            <person name="Heuer A."/>
            <person name="Rast P."/>
            <person name="Oberbeckmann S."/>
            <person name="Bunk B."/>
            <person name="Jeske O."/>
            <person name="Meyerdierks A."/>
            <person name="Storesund J.E."/>
            <person name="Kallscheuer N."/>
            <person name="Luecker S."/>
            <person name="Lage O.M."/>
            <person name="Pohl T."/>
            <person name="Merkel B.J."/>
            <person name="Hornburger P."/>
            <person name="Mueller R.-W."/>
            <person name="Bruemmer F."/>
            <person name="Labrenz M."/>
            <person name="Spormann A.M."/>
            <person name="Op den Camp H."/>
            <person name="Overmann J."/>
            <person name="Amann R."/>
            <person name="Jetten M.S.M."/>
            <person name="Mascher T."/>
            <person name="Medema M.H."/>
            <person name="Devos D.P."/>
            <person name="Kaster A.-K."/>
            <person name="Ovreas L."/>
            <person name="Rohde M."/>
            <person name="Galperin M.Y."/>
            <person name="Jogler C."/>
        </authorList>
    </citation>
    <scope>NUCLEOTIDE SEQUENCE [LARGE SCALE GENOMIC DNA]</scope>
    <source>
        <strain evidence="3 4">ETA_A1</strain>
    </source>
</reference>
<dbReference type="Gene3D" id="3.20.20.140">
    <property type="entry name" value="Metal-dependent hydrolases"/>
    <property type="match status" value="1"/>
</dbReference>
<evidence type="ECO:0000256" key="1">
    <source>
        <dbReference type="ARBA" id="ARBA00023239"/>
    </source>
</evidence>
<dbReference type="InterPro" id="IPR032466">
    <property type="entry name" value="Metal_Hydrolase"/>
</dbReference>
<protein>
    <submittedName>
        <fullName evidence="3">Amidohydrolase</fullName>
    </submittedName>
</protein>
<sequence>MIDVHIHAVPPNLPGVGPLSPLLKLAPETIAAELRAQMQTAGVTHALAMGQWAAGDDDPLGVNKTLDIAALVPGLKAIGACDPTRTDDAHFDRCADVLAAGRVVALKCYLGYLHYEPAHPHYRRYYELAARYRVPVMFHCGDTYSPMAKLRFAHPLGVDEVAVDHPDVRFVICHLGNPWVTDAAEVIYKNINVWADLSGLLVGDDGVLSSEEAKALAADLVREVRRGMKYAERPNRFLYGTDWPLAPMPAYRDFVRDAVPAKFHDCVFEENARLLFRLA</sequence>
<dbReference type="KEGG" id="uli:ETAA1_23000"/>
<dbReference type="RefSeq" id="WP_145237748.1">
    <property type="nucleotide sequence ID" value="NZ_CP036273.1"/>
</dbReference>
<dbReference type="OrthoDB" id="9771932at2"/>